<proteinExistence type="predicted"/>
<feature type="signal peptide" evidence="1">
    <location>
        <begin position="1"/>
        <end position="24"/>
    </location>
</feature>
<evidence type="ECO:0000256" key="1">
    <source>
        <dbReference type="SAM" id="SignalP"/>
    </source>
</evidence>
<dbReference type="AlphaFoldDB" id="A0A929RV35"/>
<reference evidence="2" key="1">
    <citation type="submission" date="2020-04" db="EMBL/GenBank/DDBJ databases">
        <title>Deep metagenomics examines the oral microbiome during advanced dental caries in children, revealing novel taxa and co-occurrences with host molecules.</title>
        <authorList>
            <person name="Baker J.L."/>
            <person name="Morton J.T."/>
            <person name="Dinis M."/>
            <person name="Alvarez R."/>
            <person name="Tran N.C."/>
            <person name="Knight R."/>
            <person name="Edlund A."/>
        </authorList>
    </citation>
    <scope>NUCLEOTIDE SEQUENCE</scope>
    <source>
        <strain evidence="2">JCVI_34_bin.1</strain>
    </source>
</reference>
<dbReference type="Proteomes" id="UP000704068">
    <property type="component" value="Unassembled WGS sequence"/>
</dbReference>
<organism evidence="2 3">
    <name type="scientific">Alloprevotella tannerae</name>
    <dbReference type="NCBI Taxonomy" id="76122"/>
    <lineage>
        <taxon>Bacteria</taxon>
        <taxon>Pseudomonadati</taxon>
        <taxon>Bacteroidota</taxon>
        <taxon>Bacteroidia</taxon>
        <taxon>Bacteroidales</taxon>
        <taxon>Prevotellaceae</taxon>
        <taxon>Alloprevotella</taxon>
    </lineage>
</organism>
<accession>A0A929RV35</accession>
<evidence type="ECO:0008006" key="4">
    <source>
        <dbReference type="Google" id="ProtNLM"/>
    </source>
</evidence>
<evidence type="ECO:0000313" key="3">
    <source>
        <dbReference type="Proteomes" id="UP000704068"/>
    </source>
</evidence>
<gene>
    <name evidence="2" type="ORF">HXK21_01815</name>
</gene>
<dbReference type="EMBL" id="JABZGR010000003">
    <property type="protein sequence ID" value="MBF0969768.1"/>
    <property type="molecule type" value="Genomic_DNA"/>
</dbReference>
<sequence>MNHIHKKTRIAFFALLLTLPLLFAGCGKTSNYGYPSNVNFSNEGGSKEIKGNDSPYLLGIADDDGNGEAAQIQQDGDSMNISYQWLTIKAKKGESKFTLIAQPKQGGGSRTLRVYAGIDPTDMDNMATIKVVQ</sequence>
<feature type="chain" id="PRO_5037142581" description="BACON domain-containing protein" evidence="1">
    <location>
        <begin position="25"/>
        <end position="133"/>
    </location>
</feature>
<protein>
    <recommendedName>
        <fullName evidence="4">BACON domain-containing protein</fullName>
    </recommendedName>
</protein>
<dbReference type="PROSITE" id="PS51257">
    <property type="entry name" value="PROKAR_LIPOPROTEIN"/>
    <property type="match status" value="1"/>
</dbReference>
<name>A0A929RV35_9BACT</name>
<comment type="caution">
    <text evidence="2">The sequence shown here is derived from an EMBL/GenBank/DDBJ whole genome shotgun (WGS) entry which is preliminary data.</text>
</comment>
<evidence type="ECO:0000313" key="2">
    <source>
        <dbReference type="EMBL" id="MBF0969768.1"/>
    </source>
</evidence>
<keyword evidence="1" id="KW-0732">Signal</keyword>